<dbReference type="GO" id="GO:0015628">
    <property type="term" value="P:protein secretion by the type II secretion system"/>
    <property type="evidence" value="ECO:0007669"/>
    <property type="project" value="InterPro"/>
</dbReference>
<comment type="caution">
    <text evidence="12">The sequence shown here is derived from an EMBL/GenBank/DDBJ whole genome shotgun (WGS) entry which is preliminary data.</text>
</comment>
<dbReference type="Proteomes" id="UP000316626">
    <property type="component" value="Unassembled WGS sequence"/>
</dbReference>
<protein>
    <recommendedName>
        <fullName evidence="10">ComG operon protein 3</fullName>
    </recommendedName>
</protein>
<dbReference type="Gene3D" id="3.30.700.10">
    <property type="entry name" value="Glycoprotein, Type 4 Pilin"/>
    <property type="match status" value="1"/>
</dbReference>
<dbReference type="PROSITE" id="PS00409">
    <property type="entry name" value="PROKAR_NTER_METHYL"/>
    <property type="match status" value="1"/>
</dbReference>
<dbReference type="SUPFAM" id="SSF54523">
    <property type="entry name" value="Pili subunits"/>
    <property type="match status" value="1"/>
</dbReference>
<dbReference type="InterPro" id="IPR000983">
    <property type="entry name" value="Bac_GSPG_pilin"/>
</dbReference>
<evidence type="ECO:0000256" key="2">
    <source>
        <dbReference type="ARBA" id="ARBA00004241"/>
    </source>
</evidence>
<sequence>MKNILEKNEGFTLVEMMIVLLIISVLILISIPNVTKHSANIDKKGCEAFVKMIEGQVEAYKIEFKKIPTLKELSDEGYLKGEDGCPNGNAVNIDTADGSVTVVEKTG</sequence>
<comment type="subunit">
    <text evidence="10">Homodimer.</text>
</comment>
<evidence type="ECO:0000256" key="4">
    <source>
        <dbReference type="ARBA" id="ARBA00022481"/>
    </source>
</evidence>
<evidence type="ECO:0000313" key="12">
    <source>
        <dbReference type="EMBL" id="TQR19555.1"/>
    </source>
</evidence>
<evidence type="ECO:0000313" key="13">
    <source>
        <dbReference type="Proteomes" id="UP000316626"/>
    </source>
</evidence>
<dbReference type="GO" id="GO:0015627">
    <property type="term" value="C:type II protein secretion system complex"/>
    <property type="evidence" value="ECO:0007669"/>
    <property type="project" value="InterPro"/>
</dbReference>
<dbReference type="AlphaFoldDB" id="A0A544TQ77"/>
<dbReference type="PRINTS" id="PR00813">
    <property type="entry name" value="BCTERIALGSPG"/>
</dbReference>
<keyword evidence="10" id="KW-0813">Transport</keyword>
<keyword evidence="5 10" id="KW-0812">Transmembrane</keyword>
<comment type="function">
    <text evidence="10">Required for transformation and DNA binding.</text>
</comment>
<comment type="similarity">
    <text evidence="9 10">Belongs to the ComGC family.</text>
</comment>
<evidence type="ECO:0000256" key="6">
    <source>
        <dbReference type="ARBA" id="ARBA00022989"/>
    </source>
</evidence>
<gene>
    <name evidence="12" type="ORF">FG384_11525</name>
</gene>
<accession>A0A544TQ77</accession>
<dbReference type="NCBIfam" id="NF040999">
    <property type="entry name" value="pilin_ComGC"/>
    <property type="match status" value="1"/>
</dbReference>
<dbReference type="Pfam" id="PF07963">
    <property type="entry name" value="N_methyl"/>
    <property type="match status" value="1"/>
</dbReference>
<name>A0A544TQ77_9BACI</name>
<dbReference type="InterPro" id="IPR012902">
    <property type="entry name" value="N_methyl_site"/>
</dbReference>
<keyword evidence="3 10" id="KW-1003">Cell membrane</keyword>
<organism evidence="12 13">
    <name type="scientific">Psychrobacillus vulpis</name>
    <dbReference type="NCBI Taxonomy" id="2325572"/>
    <lineage>
        <taxon>Bacteria</taxon>
        <taxon>Bacillati</taxon>
        <taxon>Bacillota</taxon>
        <taxon>Bacilli</taxon>
        <taxon>Bacillales</taxon>
        <taxon>Bacillaceae</taxon>
        <taxon>Psychrobacillus</taxon>
    </lineage>
</organism>
<dbReference type="OrthoDB" id="1798043at2"/>
<evidence type="ECO:0000256" key="1">
    <source>
        <dbReference type="ARBA" id="ARBA00004162"/>
    </source>
</evidence>
<keyword evidence="7 10" id="KW-0472">Membrane</keyword>
<reference evidence="12 13" key="1">
    <citation type="submission" date="2019-06" db="EMBL/GenBank/DDBJ databases">
        <title>Psychrobacillus vulpis sp. nov., a new species isolated from feces of a red fox that inhabits in The Tablas de Daimiel Natural Park, Albacete, Spain.</title>
        <authorList>
            <person name="Rodriguez M."/>
            <person name="Reina J.C."/>
            <person name="Bejar V."/>
            <person name="Llamas I."/>
        </authorList>
    </citation>
    <scope>NUCLEOTIDE SEQUENCE [LARGE SCALE GENOMIC DNA]</scope>
    <source>
        <strain evidence="12 13">Z8</strain>
    </source>
</reference>
<keyword evidence="6 10" id="KW-1133">Transmembrane helix</keyword>
<feature type="transmembrane region" description="Helical" evidence="10">
    <location>
        <begin position="12"/>
        <end position="31"/>
    </location>
</feature>
<dbReference type="GO" id="GO:0005886">
    <property type="term" value="C:plasma membrane"/>
    <property type="evidence" value="ECO:0007669"/>
    <property type="project" value="UniProtKB-SubCell"/>
</dbReference>
<dbReference type="InterPro" id="IPR045584">
    <property type="entry name" value="Pilin-like"/>
</dbReference>
<evidence type="ECO:0000256" key="3">
    <source>
        <dbReference type="ARBA" id="ARBA00022475"/>
    </source>
</evidence>
<evidence type="ECO:0000256" key="11">
    <source>
        <dbReference type="PIRSR" id="PIRSR029928-50"/>
    </source>
</evidence>
<keyword evidence="4 11" id="KW-0488">Methylation</keyword>
<keyword evidence="13" id="KW-1185">Reference proteome</keyword>
<evidence type="ECO:0000256" key="8">
    <source>
        <dbReference type="ARBA" id="ARBA00023287"/>
    </source>
</evidence>
<dbReference type="GO" id="GO:0030420">
    <property type="term" value="P:establishment of competence for transformation"/>
    <property type="evidence" value="ECO:0007669"/>
    <property type="project" value="UniProtKB-UniRule"/>
</dbReference>
<evidence type="ECO:0000256" key="5">
    <source>
        <dbReference type="ARBA" id="ARBA00022692"/>
    </source>
</evidence>
<dbReference type="PIRSF" id="PIRSF029928">
    <property type="entry name" value="Late_competence_ComGC"/>
    <property type="match status" value="1"/>
</dbReference>
<evidence type="ECO:0000256" key="7">
    <source>
        <dbReference type="ARBA" id="ARBA00023136"/>
    </source>
</evidence>
<dbReference type="GO" id="GO:0009986">
    <property type="term" value="C:cell surface"/>
    <property type="evidence" value="ECO:0007669"/>
    <property type="project" value="UniProtKB-SubCell"/>
</dbReference>
<feature type="propeptide" id="PRO_5035530817" evidence="11">
    <location>
        <begin position="1"/>
        <end position="10"/>
    </location>
</feature>
<evidence type="ECO:0000256" key="9">
    <source>
        <dbReference type="ARBA" id="ARBA00043982"/>
    </source>
</evidence>
<comment type="subcellular location">
    <subcellularLocation>
        <location evidence="1">Cell membrane</location>
        <topology evidence="1">Single-pass membrane protein</topology>
    </subcellularLocation>
    <subcellularLocation>
        <location evidence="2">Cell surface</location>
    </subcellularLocation>
</comment>
<feature type="chain" id="PRO_5035530818" description="ComG operon protein 3" evidence="11">
    <location>
        <begin position="11"/>
        <end position="107"/>
    </location>
</feature>
<proteinExistence type="inferred from homology"/>
<dbReference type="EMBL" id="VDGI01000012">
    <property type="protein sequence ID" value="TQR19555.1"/>
    <property type="molecule type" value="Genomic_DNA"/>
</dbReference>
<feature type="modified residue" description="N-methylphenylalanine" evidence="11">
    <location>
        <position position="11"/>
    </location>
</feature>
<evidence type="ECO:0000256" key="10">
    <source>
        <dbReference type="PIRNR" id="PIRNR029928"/>
    </source>
</evidence>
<dbReference type="InterPro" id="IPR016940">
    <property type="entry name" value="ComGC"/>
</dbReference>
<keyword evidence="8 10" id="KW-0178">Competence</keyword>
<dbReference type="RefSeq" id="WP_142642749.1">
    <property type="nucleotide sequence ID" value="NZ_VDGI01000012.1"/>
</dbReference>
<dbReference type="NCBIfam" id="TIGR02532">
    <property type="entry name" value="IV_pilin_GFxxxE"/>
    <property type="match status" value="1"/>
</dbReference>